<dbReference type="InterPro" id="IPR051610">
    <property type="entry name" value="GPI/OXD"/>
</dbReference>
<dbReference type="RefSeq" id="WP_132006752.1">
    <property type="nucleotide sequence ID" value="NZ_SMFK01000009.1"/>
</dbReference>
<dbReference type="InterPro" id="IPR011051">
    <property type="entry name" value="RmlC_Cupin_sf"/>
</dbReference>
<feature type="transmembrane region" description="Helical" evidence="2">
    <location>
        <begin position="15"/>
        <end position="36"/>
    </location>
</feature>
<evidence type="ECO:0000313" key="4">
    <source>
        <dbReference type="EMBL" id="TDD95700.1"/>
    </source>
</evidence>
<dbReference type="EMBL" id="SMFK01000009">
    <property type="protein sequence ID" value="TDD95700.1"/>
    <property type="molecule type" value="Genomic_DNA"/>
</dbReference>
<dbReference type="Gene3D" id="2.60.120.10">
    <property type="entry name" value="Jelly Rolls"/>
    <property type="match status" value="1"/>
</dbReference>
<dbReference type="SUPFAM" id="SSF51182">
    <property type="entry name" value="RmlC-like cupins"/>
    <property type="match status" value="2"/>
</dbReference>
<comment type="caution">
    <text evidence="4">The sequence shown here is derived from an EMBL/GenBank/DDBJ whole genome shotgun (WGS) entry which is preliminary data.</text>
</comment>
<dbReference type="PANTHER" id="PTHR35848:SF6">
    <property type="entry name" value="CUPIN TYPE-2 DOMAIN-CONTAINING PROTEIN"/>
    <property type="match status" value="1"/>
</dbReference>
<gene>
    <name evidence="4" type="ORF">E0F76_13005</name>
</gene>
<feature type="domain" description="Cupin type-2" evidence="3">
    <location>
        <begin position="83"/>
        <end position="149"/>
    </location>
</feature>
<dbReference type="InterPro" id="IPR013096">
    <property type="entry name" value="Cupin_2"/>
</dbReference>
<name>A0A4R5CBS0_9FLAO</name>
<dbReference type="InterPro" id="IPR014710">
    <property type="entry name" value="RmlC-like_jellyroll"/>
</dbReference>
<keyword evidence="2" id="KW-0812">Transmembrane</keyword>
<proteinExistence type="predicted"/>
<feature type="domain" description="Cupin type-2" evidence="3">
    <location>
        <begin position="207"/>
        <end position="273"/>
    </location>
</feature>
<organism evidence="4 5">
    <name type="scientific">Flavobacterium cellulosilyticum</name>
    <dbReference type="NCBI Taxonomy" id="2541731"/>
    <lineage>
        <taxon>Bacteria</taxon>
        <taxon>Pseudomonadati</taxon>
        <taxon>Bacteroidota</taxon>
        <taxon>Flavobacteriia</taxon>
        <taxon>Flavobacteriales</taxon>
        <taxon>Flavobacteriaceae</taxon>
        <taxon>Flavobacterium</taxon>
    </lineage>
</organism>
<dbReference type="AlphaFoldDB" id="A0A4R5CBS0"/>
<dbReference type="GO" id="GO:0046872">
    <property type="term" value="F:metal ion binding"/>
    <property type="evidence" value="ECO:0007669"/>
    <property type="project" value="UniProtKB-KW"/>
</dbReference>
<protein>
    <submittedName>
        <fullName evidence="4">Cupin domain-containing protein</fullName>
    </submittedName>
</protein>
<keyword evidence="1" id="KW-0479">Metal-binding</keyword>
<dbReference type="OrthoDB" id="1413132at2"/>
<evidence type="ECO:0000256" key="1">
    <source>
        <dbReference type="ARBA" id="ARBA00022723"/>
    </source>
</evidence>
<evidence type="ECO:0000313" key="5">
    <source>
        <dbReference type="Proteomes" id="UP000295479"/>
    </source>
</evidence>
<accession>A0A4R5CBS0</accession>
<keyword evidence="2" id="KW-0472">Membrane</keyword>
<evidence type="ECO:0000259" key="3">
    <source>
        <dbReference type="Pfam" id="PF07883"/>
    </source>
</evidence>
<keyword evidence="5" id="KW-1185">Reference proteome</keyword>
<evidence type="ECO:0000256" key="2">
    <source>
        <dbReference type="SAM" id="Phobius"/>
    </source>
</evidence>
<dbReference type="Pfam" id="PF07883">
    <property type="entry name" value="Cupin_2"/>
    <property type="match status" value="2"/>
</dbReference>
<reference evidence="4 5" key="1">
    <citation type="submission" date="2019-03" db="EMBL/GenBank/DDBJ databases">
        <title>Flavobacterium AR-3-4 sp. nov. isolated from arctic soil.</title>
        <authorList>
            <person name="Chaudhary D.K."/>
        </authorList>
    </citation>
    <scope>NUCLEOTIDE SEQUENCE [LARGE SCALE GENOMIC DNA]</scope>
    <source>
        <strain evidence="4 5">AR-3-4</strain>
    </source>
</reference>
<keyword evidence="2" id="KW-1133">Transmembrane helix</keyword>
<dbReference type="PANTHER" id="PTHR35848">
    <property type="entry name" value="OXALATE-BINDING PROTEIN"/>
    <property type="match status" value="1"/>
</dbReference>
<dbReference type="Proteomes" id="UP000295479">
    <property type="component" value="Unassembled WGS sequence"/>
</dbReference>
<sequence>MKIDSIQWSNCNANFVGSIILSKIILLALLFSTIVLRAQTEKLQSGVYQLNTIDTQNGLDVKKKIKVLGNTTDLAMLSMHSSTLAPGKTNHPPRALMDREELIIVKEGPLTIIINDTVKIVSTGSIALIEAGDIQNFHNASDKVVSYYVLGFQSTNPVDISRGKENGGSVMKDWDELVIKKTNKGESRSVFDKPTSMFKRLEAHSTMLNPGEDSHPSHSHQAEEIMLLLKGYITMHIDNKNYVASAGSVILVRPNIPHNLSNTGNEPCLYYAIKWYNSNTN</sequence>